<dbReference type="AlphaFoldDB" id="A0A7T9I2A4"/>
<reference evidence="2" key="1">
    <citation type="submission" date="2020-11" db="EMBL/GenBank/DDBJ databases">
        <title>Connecting structure to function with the recovery of over 1000 high-quality activated sludge metagenome-assembled genomes encoding full-length rRNA genes using long-read sequencing.</title>
        <authorList>
            <person name="Singleton C.M."/>
            <person name="Petriglieri F."/>
            <person name="Kristensen J.M."/>
            <person name="Kirkegaard R.H."/>
            <person name="Michaelsen T.Y."/>
            <person name="Andersen M.H."/>
            <person name="Karst S.M."/>
            <person name="Dueholm M.S."/>
            <person name="Nielsen P.H."/>
            <person name="Albertsen M."/>
        </authorList>
    </citation>
    <scope>NUCLEOTIDE SEQUENCE</scope>
    <source>
        <strain evidence="2">Fred_18-Q3-R57-64_BAT3C.431</strain>
    </source>
</reference>
<accession>A0A7T9I2A4</accession>
<gene>
    <name evidence="2" type="ORF">IPJ89_01260</name>
</gene>
<feature type="transmembrane region" description="Helical" evidence="1">
    <location>
        <begin position="87"/>
        <end position="104"/>
    </location>
</feature>
<evidence type="ECO:0000256" key="1">
    <source>
        <dbReference type="SAM" id="Phobius"/>
    </source>
</evidence>
<dbReference type="Proteomes" id="UP000596004">
    <property type="component" value="Chromosome"/>
</dbReference>
<dbReference type="EMBL" id="CP064981">
    <property type="protein sequence ID" value="QQR92856.1"/>
    <property type="molecule type" value="Genomic_DNA"/>
</dbReference>
<keyword evidence="1" id="KW-0812">Transmembrane</keyword>
<proteinExistence type="predicted"/>
<keyword evidence="1" id="KW-0472">Membrane</keyword>
<evidence type="ECO:0000313" key="2">
    <source>
        <dbReference type="EMBL" id="QQR92856.1"/>
    </source>
</evidence>
<feature type="transmembrane region" description="Helical" evidence="1">
    <location>
        <begin position="55"/>
        <end position="75"/>
    </location>
</feature>
<sequence length="177" mass="19434">MARSGISWLDILFPGVIVHEIAHALACYLCGVKVHTISVHRSSGMVVHDKTSARASLLIGLFPLIIGGAIAYVLLQYAQRIQENAPLLSFLILWIGFSIAFHAIPSTQDVQNIVFSTERRFGELWRSERNVLAKLLKSAWYGVAWLGSWLLLILAILANATILTRIALGVGLLFLSG</sequence>
<feature type="transmembrane region" description="Helical" evidence="1">
    <location>
        <begin position="149"/>
        <end position="175"/>
    </location>
</feature>
<organism evidence="2">
    <name type="scientific">Candidatus Iainarchaeum sp</name>
    <dbReference type="NCBI Taxonomy" id="3101447"/>
    <lineage>
        <taxon>Archaea</taxon>
        <taxon>Candidatus Iainarchaeota</taxon>
        <taxon>Candidatus Iainarchaeia</taxon>
        <taxon>Candidatus Iainarchaeales</taxon>
        <taxon>Candidatus Iainarchaeaceae</taxon>
        <taxon>Candidatus Iainarchaeum</taxon>
    </lineage>
</organism>
<keyword evidence="1" id="KW-1133">Transmembrane helix</keyword>
<protein>
    <submittedName>
        <fullName evidence="2">M50 family metallopeptidase</fullName>
    </submittedName>
</protein>
<name>A0A7T9I2A4_9ARCH</name>